<protein>
    <submittedName>
        <fullName evidence="1">Uncharacterized protein</fullName>
    </submittedName>
</protein>
<reference evidence="1 2" key="1">
    <citation type="submission" date="2020-08" db="EMBL/GenBank/DDBJ databases">
        <title>Genome public.</title>
        <authorList>
            <person name="Liu C."/>
            <person name="Sun Q."/>
        </authorList>
    </citation>
    <scope>NUCLEOTIDE SEQUENCE [LARGE SCALE GENOMIC DNA]</scope>
    <source>
        <strain evidence="1 2">NSJ-67</strain>
    </source>
</reference>
<dbReference type="EMBL" id="JACOPJ010000007">
    <property type="protein sequence ID" value="MBC5698990.1"/>
    <property type="molecule type" value="Genomic_DNA"/>
</dbReference>
<gene>
    <name evidence="1" type="ORF">H8S25_11745</name>
</gene>
<keyword evidence="2" id="KW-1185">Reference proteome</keyword>
<organism evidence="1 2">
    <name type="scientific">Roseburia difficilis</name>
    <dbReference type="NCBI Taxonomy" id="2763060"/>
    <lineage>
        <taxon>Bacteria</taxon>
        <taxon>Bacillati</taxon>
        <taxon>Bacillota</taxon>
        <taxon>Clostridia</taxon>
        <taxon>Lachnospirales</taxon>
        <taxon>Lachnospiraceae</taxon>
        <taxon>Roseburia</taxon>
    </lineage>
</organism>
<accession>A0ABR7GXC9</accession>
<proteinExistence type="predicted"/>
<evidence type="ECO:0000313" key="1">
    <source>
        <dbReference type="EMBL" id="MBC5698990.1"/>
    </source>
</evidence>
<comment type="caution">
    <text evidence="1">The sequence shown here is derived from an EMBL/GenBank/DDBJ whole genome shotgun (WGS) entry which is preliminary data.</text>
</comment>
<sequence>MEKITGGGVKNMDKMMTQLFHTKQIKEAKRRMALQENKRISMCKIDKKTESKKILLTKQ</sequence>
<evidence type="ECO:0000313" key="2">
    <source>
        <dbReference type="Proteomes" id="UP000615961"/>
    </source>
</evidence>
<name>A0ABR7GXC9_9FIRM</name>
<dbReference type="Proteomes" id="UP000615961">
    <property type="component" value="Unassembled WGS sequence"/>
</dbReference>